<name>A0A4S8KL38_DENBC</name>
<dbReference type="Proteomes" id="UP000297245">
    <property type="component" value="Unassembled WGS sequence"/>
</dbReference>
<dbReference type="PANTHER" id="PTHR46579">
    <property type="entry name" value="F5/8 TYPE C DOMAIN-CONTAINING PROTEIN-RELATED"/>
    <property type="match status" value="1"/>
</dbReference>
<gene>
    <name evidence="1" type="ORF">K435DRAFT_705157</name>
</gene>
<protein>
    <recommendedName>
        <fullName evidence="3">DUF4218 domain-containing protein</fullName>
    </recommendedName>
</protein>
<keyword evidence="2" id="KW-1185">Reference proteome</keyword>
<sequence length="456" mass="51969">MHLIWENLIKNLLKLWTGDFKGMDSGREDYELEKSVWDSIGEATAASGSTIPSAYGARVPNVASDGVYLTADMLSFWTTYIGPNLLRGRFKHVRYYNHFIRLVRLLNICLQFEITSDELDEVHAGFISWVEDYERFYYQYDAQRLPTCPVTIHALLHIAPSIKGTGPVWCYWAFPMERYCGKIQPAIQNRRFPYACLARHVLEDARLTQIKSIYNVAETLSLCPPRLGSIPGTFTDPSYPTCRLHPPRNPQRPDDSTLTLLVGAMVTRFNENNDGTVVTPAIVRECLKEADIEEWGKIHRIDSDVGDRIRASELGSTRDDSRDASFVRYEMYVDQNATLHNVDPEYELETFYGQLLRVYLIRFCHPCPELNLFASTTTFIMASIKTCKILTETIPGLDIHFYSSLGKTDVIDITSVQCLVGRIACGRNKWALIDRSGTLARAQRDVKQADENEHDV</sequence>
<dbReference type="PANTHER" id="PTHR46579:SF1">
    <property type="entry name" value="F5_8 TYPE C DOMAIN-CONTAINING PROTEIN"/>
    <property type="match status" value="1"/>
</dbReference>
<dbReference type="OrthoDB" id="6613063at2759"/>
<dbReference type="AlphaFoldDB" id="A0A4S8KL38"/>
<organism evidence="1 2">
    <name type="scientific">Dendrothele bispora (strain CBS 962.96)</name>
    <dbReference type="NCBI Taxonomy" id="1314807"/>
    <lineage>
        <taxon>Eukaryota</taxon>
        <taxon>Fungi</taxon>
        <taxon>Dikarya</taxon>
        <taxon>Basidiomycota</taxon>
        <taxon>Agaricomycotina</taxon>
        <taxon>Agaricomycetes</taxon>
        <taxon>Agaricomycetidae</taxon>
        <taxon>Agaricales</taxon>
        <taxon>Agaricales incertae sedis</taxon>
        <taxon>Dendrothele</taxon>
    </lineage>
</organism>
<reference evidence="1 2" key="1">
    <citation type="journal article" date="2019" name="Nat. Ecol. Evol.">
        <title>Megaphylogeny resolves global patterns of mushroom evolution.</title>
        <authorList>
            <person name="Varga T."/>
            <person name="Krizsan K."/>
            <person name="Foldi C."/>
            <person name="Dima B."/>
            <person name="Sanchez-Garcia M."/>
            <person name="Sanchez-Ramirez S."/>
            <person name="Szollosi G.J."/>
            <person name="Szarkandi J.G."/>
            <person name="Papp V."/>
            <person name="Albert L."/>
            <person name="Andreopoulos W."/>
            <person name="Angelini C."/>
            <person name="Antonin V."/>
            <person name="Barry K.W."/>
            <person name="Bougher N.L."/>
            <person name="Buchanan P."/>
            <person name="Buyck B."/>
            <person name="Bense V."/>
            <person name="Catcheside P."/>
            <person name="Chovatia M."/>
            <person name="Cooper J."/>
            <person name="Damon W."/>
            <person name="Desjardin D."/>
            <person name="Finy P."/>
            <person name="Geml J."/>
            <person name="Haridas S."/>
            <person name="Hughes K."/>
            <person name="Justo A."/>
            <person name="Karasinski D."/>
            <person name="Kautmanova I."/>
            <person name="Kiss B."/>
            <person name="Kocsube S."/>
            <person name="Kotiranta H."/>
            <person name="LaButti K.M."/>
            <person name="Lechner B.E."/>
            <person name="Liimatainen K."/>
            <person name="Lipzen A."/>
            <person name="Lukacs Z."/>
            <person name="Mihaltcheva S."/>
            <person name="Morgado L.N."/>
            <person name="Niskanen T."/>
            <person name="Noordeloos M.E."/>
            <person name="Ohm R.A."/>
            <person name="Ortiz-Santana B."/>
            <person name="Ovrebo C."/>
            <person name="Racz N."/>
            <person name="Riley R."/>
            <person name="Savchenko A."/>
            <person name="Shiryaev A."/>
            <person name="Soop K."/>
            <person name="Spirin V."/>
            <person name="Szebenyi C."/>
            <person name="Tomsovsky M."/>
            <person name="Tulloss R.E."/>
            <person name="Uehling J."/>
            <person name="Grigoriev I.V."/>
            <person name="Vagvolgyi C."/>
            <person name="Papp T."/>
            <person name="Martin F.M."/>
            <person name="Miettinen O."/>
            <person name="Hibbett D.S."/>
            <person name="Nagy L.G."/>
        </authorList>
    </citation>
    <scope>NUCLEOTIDE SEQUENCE [LARGE SCALE GENOMIC DNA]</scope>
    <source>
        <strain evidence="1 2">CBS 962.96</strain>
    </source>
</reference>
<proteinExistence type="predicted"/>
<evidence type="ECO:0000313" key="2">
    <source>
        <dbReference type="Proteomes" id="UP000297245"/>
    </source>
</evidence>
<dbReference type="EMBL" id="ML181023">
    <property type="protein sequence ID" value="THU76276.1"/>
    <property type="molecule type" value="Genomic_DNA"/>
</dbReference>
<accession>A0A4S8KL38</accession>
<evidence type="ECO:0000313" key="1">
    <source>
        <dbReference type="EMBL" id="THU76276.1"/>
    </source>
</evidence>
<evidence type="ECO:0008006" key="3">
    <source>
        <dbReference type="Google" id="ProtNLM"/>
    </source>
</evidence>